<reference evidence="1 2" key="1">
    <citation type="submission" date="2019-05" db="EMBL/GenBank/DDBJ databases">
        <title>Another draft genome of Portunus trituberculatus and its Hox gene families provides insights of decapod evolution.</title>
        <authorList>
            <person name="Jeong J.-H."/>
            <person name="Song I."/>
            <person name="Kim S."/>
            <person name="Choi T."/>
            <person name="Kim D."/>
            <person name="Ryu S."/>
            <person name="Kim W."/>
        </authorList>
    </citation>
    <scope>NUCLEOTIDE SEQUENCE [LARGE SCALE GENOMIC DNA]</scope>
    <source>
        <tissue evidence="1">Muscle</tissue>
    </source>
</reference>
<comment type="caution">
    <text evidence="1">The sequence shown here is derived from an EMBL/GenBank/DDBJ whole genome shotgun (WGS) entry which is preliminary data.</text>
</comment>
<gene>
    <name evidence="1" type="ORF">E2C01_068161</name>
</gene>
<dbReference type="EMBL" id="VSRR010037620">
    <property type="protein sequence ID" value="MPC73822.1"/>
    <property type="molecule type" value="Genomic_DNA"/>
</dbReference>
<organism evidence="1 2">
    <name type="scientific">Portunus trituberculatus</name>
    <name type="common">Swimming crab</name>
    <name type="synonym">Neptunus trituberculatus</name>
    <dbReference type="NCBI Taxonomy" id="210409"/>
    <lineage>
        <taxon>Eukaryota</taxon>
        <taxon>Metazoa</taxon>
        <taxon>Ecdysozoa</taxon>
        <taxon>Arthropoda</taxon>
        <taxon>Crustacea</taxon>
        <taxon>Multicrustacea</taxon>
        <taxon>Malacostraca</taxon>
        <taxon>Eumalacostraca</taxon>
        <taxon>Eucarida</taxon>
        <taxon>Decapoda</taxon>
        <taxon>Pleocyemata</taxon>
        <taxon>Brachyura</taxon>
        <taxon>Eubrachyura</taxon>
        <taxon>Portunoidea</taxon>
        <taxon>Portunidae</taxon>
        <taxon>Portuninae</taxon>
        <taxon>Portunus</taxon>
    </lineage>
</organism>
<name>A0A5B7HR76_PORTR</name>
<keyword evidence="2" id="KW-1185">Reference proteome</keyword>
<proteinExistence type="predicted"/>
<evidence type="ECO:0000313" key="1">
    <source>
        <dbReference type="EMBL" id="MPC73822.1"/>
    </source>
</evidence>
<protein>
    <submittedName>
        <fullName evidence="1">Uncharacterized protein</fullName>
    </submittedName>
</protein>
<evidence type="ECO:0000313" key="2">
    <source>
        <dbReference type="Proteomes" id="UP000324222"/>
    </source>
</evidence>
<dbReference type="Proteomes" id="UP000324222">
    <property type="component" value="Unassembled WGS sequence"/>
</dbReference>
<sequence length="77" mass="8424">MKTSGCMCDDLECGDGDSSATTCIRQALRPVLVLLCTSSRYHHSRNKMFIGFEARQHGAHKGVQSHTGVVEARVYPA</sequence>
<dbReference type="AlphaFoldDB" id="A0A5B7HR76"/>
<accession>A0A5B7HR76</accession>